<dbReference type="GO" id="GO:0004523">
    <property type="term" value="F:RNA-DNA hybrid ribonuclease activity"/>
    <property type="evidence" value="ECO:0007669"/>
    <property type="project" value="UniProtKB-EC"/>
</dbReference>
<dbReference type="SUPFAM" id="SSF56672">
    <property type="entry name" value="DNA/RNA polymerases"/>
    <property type="match status" value="1"/>
</dbReference>
<comment type="catalytic activity">
    <reaction evidence="1">
        <text>Endonucleolytic cleavage to 5'-phosphomonoester.</text>
        <dbReference type="EC" id="3.1.26.4"/>
    </reaction>
</comment>
<dbReference type="OMA" id="WVEIVPI"/>
<reference evidence="12 13" key="1">
    <citation type="submission" date="2013-02" db="EMBL/GenBank/DDBJ databases">
        <title>Genome sequence of Candida maltosa Xu316, a potential industrial strain for xylitol and ethanol production.</title>
        <authorList>
            <person name="Yu J."/>
            <person name="Wang Q."/>
            <person name="Geng X."/>
            <person name="Bao W."/>
            <person name="He P."/>
            <person name="Cai J."/>
        </authorList>
    </citation>
    <scope>NUCLEOTIDE SEQUENCE [LARGE SCALE GENOMIC DNA]</scope>
    <source>
        <strain evidence="13">Xu316</strain>
    </source>
</reference>
<dbReference type="STRING" id="1245528.M3J000"/>
<evidence type="ECO:0000313" key="12">
    <source>
        <dbReference type="EMBL" id="EMG45193.1"/>
    </source>
</evidence>
<dbReference type="SUPFAM" id="SSF53098">
    <property type="entry name" value="Ribonuclease H-like"/>
    <property type="match status" value="1"/>
</dbReference>
<evidence type="ECO:0000256" key="6">
    <source>
        <dbReference type="ARBA" id="ARBA00022884"/>
    </source>
</evidence>
<dbReference type="GO" id="GO:0005737">
    <property type="term" value="C:cytoplasm"/>
    <property type="evidence" value="ECO:0007669"/>
    <property type="project" value="UniProtKB-SubCell"/>
</dbReference>
<keyword evidence="6" id="KW-0694">RNA-binding</keyword>
<dbReference type="Pfam" id="PF22936">
    <property type="entry name" value="Pol_BBD"/>
    <property type="match status" value="1"/>
</dbReference>
<dbReference type="PANTHER" id="PTHR11439:SF483">
    <property type="entry name" value="PEPTIDE SYNTHASE GLIP-LIKE, PUTATIVE (AFU_ORTHOLOGUE AFUA_3G12920)-RELATED"/>
    <property type="match status" value="1"/>
</dbReference>
<dbReference type="InterPro" id="IPR012337">
    <property type="entry name" value="RNaseH-like_sf"/>
</dbReference>
<keyword evidence="5" id="KW-0064">Aspartyl protease</keyword>
<dbReference type="EMBL" id="AOGT01002934">
    <property type="protein sequence ID" value="EMG45193.1"/>
    <property type="molecule type" value="Genomic_DNA"/>
</dbReference>
<organism evidence="12 13">
    <name type="scientific">Candida maltosa (strain Xu316)</name>
    <name type="common">Yeast</name>
    <dbReference type="NCBI Taxonomy" id="1245528"/>
    <lineage>
        <taxon>Eukaryota</taxon>
        <taxon>Fungi</taxon>
        <taxon>Dikarya</taxon>
        <taxon>Ascomycota</taxon>
        <taxon>Saccharomycotina</taxon>
        <taxon>Pichiomycetes</taxon>
        <taxon>Debaryomycetaceae</taxon>
        <taxon>Candida/Lodderomyces clade</taxon>
        <taxon>Candida</taxon>
    </lineage>
</organism>
<dbReference type="InterPro" id="IPR054722">
    <property type="entry name" value="PolX-like_BBD"/>
</dbReference>
<comment type="function">
    <text evidence="8">Reverse transcriptase/ribonuclease H (RT) is a multifunctional enzyme that catalyzes the conversion of the retro-elements RNA genome into dsDNA within the VLP. The enzyme displays a DNA polymerase activity that can copy either DNA or RNA templates, and a ribonuclease H (RNase H) activity that cleaves the RNA strand of RNA-DNA heteroduplexes during plus-strand synthesis and hydrolyzes RNA primers. The conversion leads to a linear dsDNA copy of the retrotransposon that includes long terminal repeats (LTRs) at both ends.</text>
</comment>
<evidence type="ECO:0000256" key="1">
    <source>
        <dbReference type="ARBA" id="ARBA00000077"/>
    </source>
</evidence>
<dbReference type="CDD" id="cd09272">
    <property type="entry name" value="RNase_HI_RT_Ty1"/>
    <property type="match status" value="1"/>
</dbReference>
<comment type="caution">
    <text evidence="12">The sequence shown here is derived from an EMBL/GenBank/DDBJ whole genome shotgun (WGS) entry which is preliminary data.</text>
</comment>
<evidence type="ECO:0000256" key="4">
    <source>
        <dbReference type="ARBA" id="ARBA00022490"/>
    </source>
</evidence>
<comment type="subcellular location">
    <subcellularLocation>
        <location evidence="3">Cytoplasm</location>
    </subcellularLocation>
    <subcellularLocation>
        <location evidence="2">Nucleus</location>
    </subcellularLocation>
</comment>
<evidence type="ECO:0000256" key="3">
    <source>
        <dbReference type="ARBA" id="ARBA00004496"/>
    </source>
</evidence>
<evidence type="ECO:0000256" key="2">
    <source>
        <dbReference type="ARBA" id="ARBA00004123"/>
    </source>
</evidence>
<dbReference type="GO" id="GO:0003723">
    <property type="term" value="F:RNA binding"/>
    <property type="evidence" value="ECO:0007669"/>
    <property type="project" value="UniProtKB-KW"/>
</dbReference>
<dbReference type="Gene3D" id="3.30.420.10">
    <property type="entry name" value="Ribonuclease H-like superfamily/Ribonuclease H"/>
    <property type="match status" value="1"/>
</dbReference>
<evidence type="ECO:0000259" key="11">
    <source>
        <dbReference type="PROSITE" id="PS50994"/>
    </source>
</evidence>
<dbReference type="GO" id="GO:0005634">
    <property type="term" value="C:nucleus"/>
    <property type="evidence" value="ECO:0007669"/>
    <property type="project" value="UniProtKB-SubCell"/>
</dbReference>
<keyword evidence="5" id="KW-0378">Hydrolase</keyword>
<feature type="region of interest" description="Disordered" evidence="10">
    <location>
        <begin position="171"/>
        <end position="192"/>
    </location>
</feature>
<comment type="function">
    <text evidence="9">Integrase (IN) targets the VLP to the nucleus, where a subparticle preintegration complex (PIC) containing at least integrase and the newly synthesized dsDNA copy of the retrotransposon must transit the nuclear membrane. Once in the nucleus, integrase performs the integration of the dsDNA into the host genome.</text>
</comment>
<evidence type="ECO:0000256" key="5">
    <source>
        <dbReference type="ARBA" id="ARBA00022750"/>
    </source>
</evidence>
<evidence type="ECO:0000256" key="9">
    <source>
        <dbReference type="ARBA" id="ARBA00025615"/>
    </source>
</evidence>
<dbReference type="InterPro" id="IPR001584">
    <property type="entry name" value="Integrase_cat-core"/>
</dbReference>
<dbReference type="Proteomes" id="UP000011777">
    <property type="component" value="Unassembled WGS sequence"/>
</dbReference>
<dbReference type="PANTHER" id="PTHR11439">
    <property type="entry name" value="GAG-POL-RELATED RETROTRANSPOSON"/>
    <property type="match status" value="1"/>
</dbReference>
<keyword evidence="5" id="KW-0645">Protease</keyword>
<evidence type="ECO:0000313" key="13">
    <source>
        <dbReference type="Proteomes" id="UP000011777"/>
    </source>
</evidence>
<feature type="domain" description="Integrase catalytic" evidence="11">
    <location>
        <begin position="512"/>
        <end position="682"/>
    </location>
</feature>
<accession>M3J000</accession>
<dbReference type="Pfam" id="PF07727">
    <property type="entry name" value="RVT_2"/>
    <property type="match status" value="1"/>
</dbReference>
<keyword evidence="13" id="KW-1185">Reference proteome</keyword>
<dbReference type="GO" id="GO:0004190">
    <property type="term" value="F:aspartic-type endopeptidase activity"/>
    <property type="evidence" value="ECO:0007669"/>
    <property type="project" value="UniProtKB-KW"/>
</dbReference>
<evidence type="ECO:0000256" key="8">
    <source>
        <dbReference type="ARBA" id="ARBA00025590"/>
    </source>
</evidence>
<keyword evidence="4" id="KW-0963">Cytoplasm</keyword>
<gene>
    <name evidence="12" type="ORF">G210_5229</name>
</gene>
<dbReference type="Pfam" id="PF25597">
    <property type="entry name" value="SH3_retrovirus"/>
    <property type="match status" value="1"/>
</dbReference>
<dbReference type="InterPro" id="IPR013103">
    <property type="entry name" value="RVT_2"/>
</dbReference>
<proteinExistence type="predicted"/>
<sequence>MLKENGTLIGEDFVRFIEADDADISNYPSVFNTYLDKMIVATIAESIRTSLKHRGLHGRHMLKEISLQYGQMTTKDLTNYSIDMWTKISADNINELEKMNLMAKFFKLINKQPQNVQQALFLIIAINDPKFNKEYFEDHKDIDIKKLERFIINQSSAYNSANEKQPVSSAFAIQPQPPKQQYSNQKRAKGTDPSWGIQCGNCFGLSHMRYQCPSPMREGHIPDLEDKLMFFKRRSHFQFKRPKYSNPIHGKSVITKESQTPPEPSFDPENFSFNTDNNNDSHIESNNDIGDIMGWSTVVSNDDKQNSTSLFFDTGATAHIINNLQLLHEYQPINHEKYVITANRTKVPILGTGMIKLKTKKGIISLPNCFFCPNIHMNLLSPKSLVTNKHELKLNKDGLHHSNMGLIGKFSKADGGLIKCILPTLNVSPSESEVANLLQVSLQSNEVLHPTINAVTIENFHSAVGHPSPTTTRSMMKTFDIKCSDDGSNCIPCKLGKAVIKSPKISPLPSPPSTQPLELIFADLHGPTTMIGLRDERYFLAIEDDFTKFRFVVPIQSKRDTIQHIISFVEESEKFFLNRGNFKVKNFRSDNGGEFRNNILASYFTKKSINHQTINAHIHHENGSIERLIRTIKTIATVILNESNLPATFWPMAVSFSAFVSNRRPSKAINGKIPYEMWTKSKVNPKIFKPFGCKAYATIPIGKPSFSPQAIECILVGFASNKKSYILYDPNANKLFYSSQVRFQTNVFPASSIQFPQPLRIPPRITGITPSLLPNSTISIPPTNIEKATTYIESNVETVNHVADVHAAHLHSLTLPSQHGEEEIYTVVLSTQIQQSKKIKTNNGVGNKINELDHTDSPVLLNEANTVIPIVESNTPKSYNQAMKSDQCEKWKEAMDKEYGSILSNKTWKLVPPPNNAQIINTKWVYTIKPNNTYKARLVCLGNQQKEGVNFAEIFAPVIRSESIKLLFALAAKTGRIVHSIDISTAFLNADISEDVFISQPQGYVVKGKESMVCKLQKSLYGLRQSPLLWNKTLDRIVQSEGFTRLGGDLGIYTNENNQTYLGIYVDDIIIISKDETKINEVKEMFRRHFKITDNGRTSKFLGINVYQSSGQIKLGLADYIKNMIKDFQFTKSEVNPIATPAETSYDLFKQDDKTDYSCDATKYRSLVGKLLFAASTVRFDISYAVGVLSRFMKDPKEKHMKAAIRVVRYLNGTFDYGLCYSKVGELQVYADSDWASIPSDRKSITGYIVTYAGAPISWKSKKQPTVALSTMESEFMALTAAIKETMWLLQLFENFDVIVRLPITIYEDNTSCQKLAQNPVFHDRSKHIDLKYKFTKQHIEEGRIKIESIKSENNVADIMTKPLPKHLFKTLRSLSGMNTVG</sequence>
<dbReference type="eggNOG" id="KOG0017">
    <property type="taxonomic scope" value="Eukaryota"/>
</dbReference>
<dbReference type="PROSITE" id="PS50994">
    <property type="entry name" value="INTEGRASE"/>
    <property type="match status" value="1"/>
</dbReference>
<dbReference type="OrthoDB" id="4075035at2759"/>
<dbReference type="GO" id="GO:0015074">
    <property type="term" value="P:DNA integration"/>
    <property type="evidence" value="ECO:0007669"/>
    <property type="project" value="InterPro"/>
</dbReference>
<dbReference type="HOGENOM" id="CLU_001650_5_0_1"/>
<evidence type="ECO:0000256" key="7">
    <source>
        <dbReference type="ARBA" id="ARBA00023242"/>
    </source>
</evidence>
<feature type="non-terminal residue" evidence="12">
    <location>
        <position position="1"/>
    </location>
</feature>
<dbReference type="InterPro" id="IPR036397">
    <property type="entry name" value="RNaseH_sf"/>
</dbReference>
<dbReference type="InterPro" id="IPR057670">
    <property type="entry name" value="SH3_retrovirus"/>
</dbReference>
<name>M3J000_CANMX</name>
<keyword evidence="7" id="KW-0539">Nucleus</keyword>
<evidence type="ECO:0000256" key="10">
    <source>
        <dbReference type="SAM" id="MobiDB-lite"/>
    </source>
</evidence>
<dbReference type="InterPro" id="IPR043502">
    <property type="entry name" value="DNA/RNA_pol_sf"/>
</dbReference>
<protein>
    <submittedName>
        <fullName evidence="12">Polyprotein</fullName>
    </submittedName>
</protein>